<evidence type="ECO:0000259" key="6">
    <source>
        <dbReference type="PROSITE" id="PS50075"/>
    </source>
</evidence>
<protein>
    <recommendedName>
        <fullName evidence="6">Carrier domain-containing protein</fullName>
    </recommendedName>
</protein>
<dbReference type="InterPro" id="IPR023213">
    <property type="entry name" value="CAT-like_dom_sf"/>
</dbReference>
<dbReference type="EMBL" id="MVHE01000005">
    <property type="protein sequence ID" value="ORA24326.1"/>
    <property type="molecule type" value="Genomic_DNA"/>
</dbReference>
<dbReference type="Pfam" id="PF00501">
    <property type="entry name" value="AMP-binding"/>
    <property type="match status" value="2"/>
</dbReference>
<dbReference type="Pfam" id="PF00668">
    <property type="entry name" value="Condensation"/>
    <property type="match status" value="1"/>
</dbReference>
<dbReference type="SMART" id="SM00823">
    <property type="entry name" value="PKS_PP"/>
    <property type="match status" value="2"/>
</dbReference>
<dbReference type="Pfam" id="PF00550">
    <property type="entry name" value="PP-binding"/>
    <property type="match status" value="2"/>
</dbReference>
<dbReference type="PROSITE" id="PS00455">
    <property type="entry name" value="AMP_BINDING"/>
    <property type="match status" value="1"/>
</dbReference>
<dbReference type="OrthoDB" id="4506464at2"/>
<evidence type="ECO:0000256" key="5">
    <source>
        <dbReference type="ARBA" id="ARBA00022598"/>
    </source>
</evidence>
<evidence type="ECO:0000256" key="4">
    <source>
        <dbReference type="ARBA" id="ARBA00022553"/>
    </source>
</evidence>
<dbReference type="PROSITE" id="PS50075">
    <property type="entry name" value="CARRIER"/>
    <property type="match status" value="2"/>
</dbReference>
<evidence type="ECO:0000256" key="2">
    <source>
        <dbReference type="ARBA" id="ARBA00006432"/>
    </source>
</evidence>
<dbReference type="GO" id="GO:0043041">
    <property type="term" value="P:amino acid activation for nonribosomal peptide biosynthetic process"/>
    <property type="evidence" value="ECO:0007669"/>
    <property type="project" value="TreeGrafter"/>
</dbReference>
<organism evidence="7 8">
    <name type="scientific">Mycobacterium angelicum</name>
    <dbReference type="NCBI Taxonomy" id="470074"/>
    <lineage>
        <taxon>Bacteria</taxon>
        <taxon>Bacillati</taxon>
        <taxon>Actinomycetota</taxon>
        <taxon>Actinomycetes</taxon>
        <taxon>Mycobacteriales</taxon>
        <taxon>Mycobacteriaceae</taxon>
        <taxon>Mycobacterium</taxon>
    </lineage>
</organism>
<comment type="cofactor">
    <cofactor evidence="1">
        <name>pantetheine 4'-phosphate</name>
        <dbReference type="ChEBI" id="CHEBI:47942"/>
    </cofactor>
</comment>
<proteinExistence type="inferred from homology"/>
<dbReference type="SUPFAM" id="SSF56801">
    <property type="entry name" value="Acetyl-CoA synthetase-like"/>
    <property type="match status" value="2"/>
</dbReference>
<reference evidence="7 8" key="1">
    <citation type="submission" date="2017-02" db="EMBL/GenBank/DDBJ databases">
        <title>The new phylogeny of genus Mycobacterium.</title>
        <authorList>
            <person name="Tortoli E."/>
            <person name="Trovato A."/>
            <person name="Cirillo D.M."/>
        </authorList>
    </citation>
    <scope>NUCLEOTIDE SEQUENCE [LARGE SCALE GENOMIC DNA]</scope>
    <source>
        <strain evidence="7 8">DSM 45057</strain>
    </source>
</reference>
<dbReference type="InterPro" id="IPR010080">
    <property type="entry name" value="Thioester_reductase-like_dom"/>
</dbReference>
<dbReference type="InterPro" id="IPR013120">
    <property type="entry name" value="FAR_NAD-bd"/>
</dbReference>
<dbReference type="InterPro" id="IPR009081">
    <property type="entry name" value="PP-bd_ACP"/>
</dbReference>
<dbReference type="Gene3D" id="3.30.559.10">
    <property type="entry name" value="Chloramphenicol acetyltransferase-like domain"/>
    <property type="match status" value="1"/>
</dbReference>
<dbReference type="Gene3D" id="3.30.300.30">
    <property type="match status" value="2"/>
</dbReference>
<dbReference type="GO" id="GO:0005829">
    <property type="term" value="C:cytosol"/>
    <property type="evidence" value="ECO:0007669"/>
    <property type="project" value="TreeGrafter"/>
</dbReference>
<dbReference type="InterPro" id="IPR025110">
    <property type="entry name" value="AMP-bd_C"/>
</dbReference>
<keyword evidence="8" id="KW-1185">Reference proteome</keyword>
<dbReference type="InterPro" id="IPR020806">
    <property type="entry name" value="PKS_PP-bd"/>
</dbReference>
<dbReference type="PANTHER" id="PTHR45527:SF14">
    <property type="entry name" value="PLIPASTATIN SYNTHASE SUBUNIT B"/>
    <property type="match status" value="1"/>
</dbReference>
<keyword evidence="4" id="KW-0597">Phosphoprotein</keyword>
<dbReference type="Gene3D" id="3.40.50.12780">
    <property type="entry name" value="N-terminal domain of ligase-like"/>
    <property type="match status" value="1"/>
</dbReference>
<dbReference type="NCBIfam" id="TIGR01733">
    <property type="entry name" value="AA-adenyl-dom"/>
    <property type="match status" value="1"/>
</dbReference>
<dbReference type="CDD" id="cd19540">
    <property type="entry name" value="LCL_NRPS-like"/>
    <property type="match status" value="1"/>
</dbReference>
<dbReference type="GO" id="GO:0008610">
    <property type="term" value="P:lipid biosynthetic process"/>
    <property type="evidence" value="ECO:0007669"/>
    <property type="project" value="UniProtKB-ARBA"/>
</dbReference>
<dbReference type="NCBIfam" id="TIGR01746">
    <property type="entry name" value="Thioester-redct"/>
    <property type="match status" value="1"/>
</dbReference>
<dbReference type="Pfam" id="PF13193">
    <property type="entry name" value="AMP-binding_C"/>
    <property type="match status" value="2"/>
</dbReference>
<evidence type="ECO:0000313" key="7">
    <source>
        <dbReference type="EMBL" id="ORA24326.1"/>
    </source>
</evidence>
<dbReference type="FunFam" id="3.40.50.12780:FF:000012">
    <property type="entry name" value="Non-ribosomal peptide synthetase"/>
    <property type="match status" value="1"/>
</dbReference>
<dbReference type="InterPro" id="IPR000873">
    <property type="entry name" value="AMP-dep_synth/lig_dom"/>
</dbReference>
<feature type="domain" description="Carrier" evidence="6">
    <location>
        <begin position="564"/>
        <end position="639"/>
    </location>
</feature>
<dbReference type="Gene3D" id="1.10.1200.10">
    <property type="entry name" value="ACP-like"/>
    <property type="match status" value="2"/>
</dbReference>
<dbReference type="InterPro" id="IPR045851">
    <property type="entry name" value="AMP-bd_C_sf"/>
</dbReference>
<dbReference type="Pfam" id="PF07993">
    <property type="entry name" value="NAD_binding_4"/>
    <property type="match status" value="1"/>
</dbReference>
<comment type="caution">
    <text evidence="7">The sequence shown here is derived from an EMBL/GenBank/DDBJ whole genome shotgun (WGS) entry which is preliminary data.</text>
</comment>
<keyword evidence="5" id="KW-0436">Ligase</keyword>
<dbReference type="CDD" id="cd17643">
    <property type="entry name" value="A_NRPS_Cytc1-like"/>
    <property type="match status" value="1"/>
</dbReference>
<dbReference type="InterPro" id="IPR010071">
    <property type="entry name" value="AA_adenyl_dom"/>
</dbReference>
<dbReference type="InterPro" id="IPR036736">
    <property type="entry name" value="ACP-like_sf"/>
</dbReference>
<comment type="similarity">
    <text evidence="2">Belongs to the ATP-dependent AMP-binding enzyme family.</text>
</comment>
<dbReference type="InterPro" id="IPR001242">
    <property type="entry name" value="Condensation_dom"/>
</dbReference>
<dbReference type="Gene3D" id="3.30.559.30">
    <property type="entry name" value="Nonribosomal peptide synthetase, condensation domain"/>
    <property type="match status" value="1"/>
</dbReference>
<dbReference type="InterPro" id="IPR020845">
    <property type="entry name" value="AMP-binding_CS"/>
</dbReference>
<dbReference type="InterPro" id="IPR042099">
    <property type="entry name" value="ANL_N_sf"/>
</dbReference>
<accession>A0A1X0A3P0</accession>
<dbReference type="Proteomes" id="UP000192284">
    <property type="component" value="Unassembled WGS sequence"/>
</dbReference>
<dbReference type="FunFam" id="1.10.1200.10:FF:000005">
    <property type="entry name" value="Nonribosomal peptide synthetase 1"/>
    <property type="match status" value="1"/>
</dbReference>
<dbReference type="PROSITE" id="PS00012">
    <property type="entry name" value="PHOSPHOPANTETHEINE"/>
    <property type="match status" value="2"/>
</dbReference>
<gene>
    <name evidence="7" type="ORF">BST12_06040</name>
</gene>
<evidence type="ECO:0000256" key="1">
    <source>
        <dbReference type="ARBA" id="ARBA00001957"/>
    </source>
</evidence>
<dbReference type="Gene3D" id="2.30.38.10">
    <property type="entry name" value="Luciferase, Domain 3"/>
    <property type="match status" value="1"/>
</dbReference>
<dbReference type="GO" id="GO:0031177">
    <property type="term" value="F:phosphopantetheine binding"/>
    <property type="evidence" value="ECO:0007669"/>
    <property type="project" value="InterPro"/>
</dbReference>
<sequence>MNADLAWPRYAEPADITAIEAVPLAERGLPRSTYEILSRAASLWPAKPAIAVLREAAQWREPQRRTFEQLFSDVTRTANMLRACGINRRSVVALLSPNCDELITATLAAQAVGIAAPINSALSDEHVAALICGSGARVVIAAGPGLDENSWRLATKLANDGVVDTVLVLRPTGAGDDPSAVSGLDGAVVHYMTDQAKGYGDTRLLAEPPEPSDLAAIFHTKGTTGTSKLAAHTHANEVADAWMLAADSSLAQDSVVFAGLPLCHVVAFVAAVLTPMLRGQQVVWAGPLGFRDPGIYTDFWKIVAHYRIAVMSAVPNVYRALAQCPVDADISTMRTVIAGTSALANEIRQDFQSRTGLILLESYGQTEATCASVRSFPDHPRPGSVGQRLPYLMVKAIHVDSRGCWHDLPAGEVGHLAISGPTVFAGYVKCCQPTGFILDGKGKLFDGWLDTGDIGWVDDDGFIYLTGRAVEPQQVQAALADLDGVDQAVVIARFDDDGRQRLVGYVTGTADPVRLRVQLAQHLPADMVPAAIVAIAQVPLTRSGELDTAALPDAQYRDTGVHRTPGTAAEEVVAGIYTQVLKLPRVGIDDSFFDLGGDSLLAMRAIAAINTTFDTDVTVRMIFETTVAELAARLGGSPRRYGPLRAGPRPALLPLSFAQRRLWSIEQLQGASPLYNSGWAARLNGVLDADALAAAVGDVVGRHESLRTIFPAVGGVPQQVVAPVEHADIGWQIIDAAGWGTQLLDEAISADARRSFDLATQIPLRARLFRLDQHTHVLLIVTHHIATDGWSTAPLTADLSTAYASRCVGRAPDWEPLAIQYGDYTLWQHANLGSAADPDSPIAGDLRYWQQNLAGLPPRLQLPTDRPYPPVADHRGDRIEMCWPATLQQQIHRVARRHQVSSFMVVHTALAVLLCKLGNTTDVAVGFPIAGRNDPALEDLVGFFVNTLVLRTRVSGDPSFAQLLAQIRHHSLDAFDHQDLPFEVLVERLNPPRSLAHHPLIQVMLAWQNTAPARQKIGDLDVTPIQLNTHSAHLDLTFSLTERFSPDGSPDGISATVVFRTDVFDRSSICTLTTRLQQLLAAMAADPDQRLSGVDLLTRGEHALLQRWGNHKAVTSPTSVAAQAQTSIPQLFAGAVARAPQAVALVYQGRSWTYRELDHASNRLAHLLTRQGIGAGMVVALLLERSAQAIIAILAVLKSGAAYLSIDTHHPDSRIGFMLADAMPMAAITNAGLRSQLIGYDLPLIDIDDVSAGNYPSTAPAFPDPDHIAYLIYTSGTTGTPKGVAIAHRNVTQLFRSMTSFRPEAGQVWGQCHSHSFDFSVWEIWGALLHGGRLVVVPETLTRSPADLHALLVAQHVTVLSQTPSAFYALQAADATHQERSGHLRLEAVVFGGEALDPRRLCVWRRGHPGLPRLINMFGITETTVHASFREIDEQDTNRAVSPIGAPLQNLSFFVLDGWLRPVAAGVVGELYIAGAGVACGYLRRPGLTATRFVACPSAPGLRMYRSGDLVRWCADGQLHYVGRADGQVKIRGYRVELGEIQAALAALDEVDQAVVIAREEADGQKRLVGYVTGGADRIRLRAQLAERLPPYMVPTAIVRLRQLPLTVNGKLDTKALPPPNYGDTGIYRTPSTTLEKVLAGIFARVLTLEQVGIDDSFFDLGGDSLSALRVIAGINAACTTDLTARVFFEAPSVRSLSQRLQSAPSGGPGANRARFAAVHGRDVTEVHFRDLALGKFIDATTLCAATNLPGPIAQARVILLTGATGFLGRYLALEWLTRINLTGGKLICLVRAESDDAARARLDKAFDSGDSLLLHRYRELAAQYLEVIAGDKAEPNLGLNHQTWQRLADTVDTIVDCAALVNHALPYSQLFDPNTLGTAELICLGLTTKRKRYIYVSTASVGNQIAPALFTEDADIRLIGPIRVINDGYGNGYEASKWASEVLLRQANELGGLPITVFRCGMILADTTYAGLLNLPDTFTRLVLSLLMTGIAPVSFYQLDRDGRRQPAHFDGLPVEFIAEAISTLGAQLVDGFQTFHAVNSHDDGIGLDEYVDWLIDDGYPIQRIDDYEDWLNRFSASLSALPDRQRRYSLLPLLPNFQQPARPCEAAAASSDRFRAAVQDAKIGPDKDIPHITPPIIAKYATDLQLLGFVPGLLA</sequence>
<keyword evidence="3" id="KW-0596">Phosphopantetheine</keyword>
<dbReference type="GO" id="GO:0016874">
    <property type="term" value="F:ligase activity"/>
    <property type="evidence" value="ECO:0007669"/>
    <property type="project" value="UniProtKB-KW"/>
</dbReference>
<dbReference type="PANTHER" id="PTHR45527">
    <property type="entry name" value="NONRIBOSOMAL PEPTIDE SYNTHETASE"/>
    <property type="match status" value="1"/>
</dbReference>
<dbReference type="FunFam" id="3.30.300.30:FF:000010">
    <property type="entry name" value="Enterobactin synthetase component F"/>
    <property type="match status" value="1"/>
</dbReference>
<dbReference type="UniPathway" id="UPA00011"/>
<dbReference type="Gene3D" id="3.40.50.980">
    <property type="match status" value="2"/>
</dbReference>
<dbReference type="SUPFAM" id="SSF47336">
    <property type="entry name" value="ACP-like"/>
    <property type="match status" value="2"/>
</dbReference>
<feature type="domain" description="Carrier" evidence="6">
    <location>
        <begin position="1630"/>
        <end position="1705"/>
    </location>
</feature>
<dbReference type="InterPro" id="IPR036291">
    <property type="entry name" value="NAD(P)-bd_dom_sf"/>
</dbReference>
<dbReference type="GO" id="GO:0044550">
    <property type="term" value="P:secondary metabolite biosynthetic process"/>
    <property type="evidence" value="ECO:0007669"/>
    <property type="project" value="UniProtKB-ARBA"/>
</dbReference>
<dbReference type="SUPFAM" id="SSF52777">
    <property type="entry name" value="CoA-dependent acyltransferases"/>
    <property type="match status" value="2"/>
</dbReference>
<name>A0A1X0A3P0_MYCAN</name>
<evidence type="ECO:0000256" key="3">
    <source>
        <dbReference type="ARBA" id="ARBA00022450"/>
    </source>
</evidence>
<dbReference type="FunFam" id="3.40.50.980:FF:000001">
    <property type="entry name" value="Non-ribosomal peptide synthetase"/>
    <property type="match status" value="1"/>
</dbReference>
<dbReference type="SUPFAM" id="SSF51735">
    <property type="entry name" value="NAD(P)-binding Rossmann-fold domains"/>
    <property type="match status" value="1"/>
</dbReference>
<dbReference type="Gene3D" id="3.40.50.720">
    <property type="entry name" value="NAD(P)-binding Rossmann-like Domain"/>
    <property type="match status" value="1"/>
</dbReference>
<dbReference type="RefSeq" id="WP_083112093.1">
    <property type="nucleotide sequence ID" value="NZ_JACKTS010000031.1"/>
</dbReference>
<dbReference type="CDD" id="cd05235">
    <property type="entry name" value="SDR_e1"/>
    <property type="match status" value="1"/>
</dbReference>
<evidence type="ECO:0000313" key="8">
    <source>
        <dbReference type="Proteomes" id="UP000192284"/>
    </source>
</evidence>
<dbReference type="InterPro" id="IPR006162">
    <property type="entry name" value="Ppantetheine_attach_site"/>
</dbReference>